<gene>
    <name evidence="2" type="ORF">DWW57_06895</name>
</gene>
<evidence type="ECO:0000313" key="2">
    <source>
        <dbReference type="EMBL" id="RGU56920.1"/>
    </source>
</evidence>
<sequence length="178" mass="20530">MSRKPDLPFIIFLVIVIAGGIYLLKLTKQRSGLRRENERLFEIVEYQDQMISELQNLYFQGILPRKNELGLVDRFCLSWPVSTSDSLDKIVFGKLIGVLSRFPAEKVCICLSGEPTTVLKSLFDSLNYEVKICPVLRVKAFFYVNTVGQTKGYFVLNQFSLGLLDKYLKLLRENYLYP</sequence>
<keyword evidence="1" id="KW-0472">Membrane</keyword>
<organism evidence="2 3">
    <name type="scientific">Odoribacter splanchnicus</name>
    <dbReference type="NCBI Taxonomy" id="28118"/>
    <lineage>
        <taxon>Bacteria</taxon>
        <taxon>Pseudomonadati</taxon>
        <taxon>Bacteroidota</taxon>
        <taxon>Bacteroidia</taxon>
        <taxon>Bacteroidales</taxon>
        <taxon>Odoribacteraceae</taxon>
        <taxon>Odoribacter</taxon>
    </lineage>
</organism>
<comment type="caution">
    <text evidence="2">The sequence shown here is derived from an EMBL/GenBank/DDBJ whole genome shotgun (WGS) entry which is preliminary data.</text>
</comment>
<dbReference type="AlphaFoldDB" id="A0A412TTJ4"/>
<protein>
    <submittedName>
        <fullName evidence="2">Uncharacterized protein</fullName>
    </submittedName>
</protein>
<accession>A0A412TTJ4</accession>
<feature type="transmembrane region" description="Helical" evidence="1">
    <location>
        <begin position="6"/>
        <end position="24"/>
    </location>
</feature>
<keyword evidence="1" id="KW-1133">Transmembrane helix</keyword>
<dbReference type="Proteomes" id="UP000284243">
    <property type="component" value="Unassembled WGS sequence"/>
</dbReference>
<evidence type="ECO:0000313" key="3">
    <source>
        <dbReference type="Proteomes" id="UP000284243"/>
    </source>
</evidence>
<reference evidence="2 3" key="1">
    <citation type="submission" date="2018-08" db="EMBL/GenBank/DDBJ databases">
        <title>A genome reference for cultivated species of the human gut microbiota.</title>
        <authorList>
            <person name="Zou Y."/>
            <person name="Xue W."/>
            <person name="Luo G."/>
        </authorList>
    </citation>
    <scope>NUCLEOTIDE SEQUENCE [LARGE SCALE GENOMIC DNA]</scope>
    <source>
        <strain evidence="2 3">AF16-14</strain>
    </source>
</reference>
<dbReference type="EMBL" id="QRYC01000007">
    <property type="protein sequence ID" value="RGU56920.1"/>
    <property type="molecule type" value="Genomic_DNA"/>
</dbReference>
<evidence type="ECO:0000256" key="1">
    <source>
        <dbReference type="SAM" id="Phobius"/>
    </source>
</evidence>
<proteinExistence type="predicted"/>
<dbReference type="RefSeq" id="WP_118160174.1">
    <property type="nucleotide sequence ID" value="NZ_JADNDE010000089.1"/>
</dbReference>
<keyword evidence="1" id="KW-0812">Transmembrane</keyword>
<name>A0A412TTJ4_9BACT</name>